<accession>A0A365TPW1</accession>
<dbReference type="RefSeq" id="WP_113269395.1">
    <property type="nucleotide sequence ID" value="NZ_QNTU01000004.1"/>
</dbReference>
<feature type="domain" description="Pyrroloquinoline quinone-dependent pyranose dehydrogenase beta-propeller" evidence="2">
    <location>
        <begin position="70"/>
        <end position="407"/>
    </location>
</feature>
<evidence type="ECO:0000313" key="4">
    <source>
        <dbReference type="Proteomes" id="UP000252204"/>
    </source>
</evidence>
<organism evidence="3 4">
    <name type="scientific">Vreelandella sulfidaeris</name>
    <dbReference type="NCBI Taxonomy" id="115553"/>
    <lineage>
        <taxon>Bacteria</taxon>
        <taxon>Pseudomonadati</taxon>
        <taxon>Pseudomonadota</taxon>
        <taxon>Gammaproteobacteria</taxon>
        <taxon>Oceanospirillales</taxon>
        <taxon>Halomonadaceae</taxon>
        <taxon>Vreelandella</taxon>
    </lineage>
</organism>
<proteinExistence type="predicted"/>
<dbReference type="SUPFAM" id="SSF50952">
    <property type="entry name" value="Soluble quinoprotein glucose dehydrogenase"/>
    <property type="match status" value="1"/>
</dbReference>
<keyword evidence="4" id="KW-1185">Reference proteome</keyword>
<dbReference type="PANTHER" id="PTHR33546">
    <property type="entry name" value="LARGE, MULTIFUNCTIONAL SECRETED PROTEIN-RELATED"/>
    <property type="match status" value="1"/>
</dbReference>
<dbReference type="AlphaFoldDB" id="A0A365TPW1"/>
<sequence>MTLPVLTRLTLAISAASLMLTSTISTAEEQEAPAWAQGRSAEMAESPLAPHATPMTTTSEENIPVDDIRLPDGFSAEVWAHGMPGARMMALGDDGTLFVGTRSIGRVYAVQDNGEEREHQIIAEGLTQPNGVAFKDGSLYVAAINRILRYDDIESQVADGDIAEPEELTDAFGLPDDEHHGWKFLAFGPDDRLYIPVGAPCNGCEVDEDTHATINSFEPDGSDMQVVARGVRNSVGFDFHPETDELWFTDNNQDWISEHGPNDELNRVSESDAFYGFPVCHGIGVVDPELGSEGACDGVTMPVATMDPHSAPLGMRFYDGEMFPEEYQNAIFIARRGSWNRSLSAGYDVQVAKISEDGERAGLSPFMVGFHDPRNNDFSGRPVDVLQMPDGALLVADEQNGAIYRISYETPDYSAE</sequence>
<name>A0A365TPW1_9GAMM</name>
<evidence type="ECO:0000256" key="1">
    <source>
        <dbReference type="SAM" id="SignalP"/>
    </source>
</evidence>
<keyword evidence="1" id="KW-0732">Signal</keyword>
<dbReference type="InterPro" id="IPR011042">
    <property type="entry name" value="6-blade_b-propeller_TolB-like"/>
</dbReference>
<dbReference type="PANTHER" id="PTHR33546:SF1">
    <property type="entry name" value="LARGE, MULTIFUNCTIONAL SECRETED PROTEIN"/>
    <property type="match status" value="1"/>
</dbReference>
<protein>
    <submittedName>
        <fullName evidence="3">Sorbosone dehydrogenase family protein</fullName>
    </submittedName>
</protein>
<gene>
    <name evidence="3" type="ORF">DQ400_08655</name>
</gene>
<dbReference type="Gene3D" id="2.120.10.30">
    <property type="entry name" value="TolB, C-terminal domain"/>
    <property type="match status" value="1"/>
</dbReference>
<dbReference type="InterPro" id="IPR011041">
    <property type="entry name" value="Quinoprot_gluc/sorb_DH_b-prop"/>
</dbReference>
<dbReference type="Pfam" id="PF22807">
    <property type="entry name" value="TrAA12"/>
    <property type="match status" value="1"/>
</dbReference>
<feature type="signal peptide" evidence="1">
    <location>
        <begin position="1"/>
        <end position="27"/>
    </location>
</feature>
<reference evidence="4" key="1">
    <citation type="submission" date="2018-06" db="EMBL/GenBank/DDBJ databases">
        <title>Whole genome sequencing of four bacterial strains from South Shetland trench revealing bio-synthetic gene clusters.</title>
        <authorList>
            <person name="Abdel-Mageed W.M."/>
            <person name="Lehri B."/>
            <person name="Jarmusch S."/>
            <person name="Miranda K."/>
            <person name="Goodfellow M."/>
            <person name="Jaspars M."/>
            <person name="Karlyshev A.V."/>
        </authorList>
    </citation>
    <scope>NUCLEOTIDE SEQUENCE [LARGE SCALE GENOMIC DNA]</scope>
    <source>
        <strain evidence="4">SST4</strain>
    </source>
</reference>
<evidence type="ECO:0000259" key="2">
    <source>
        <dbReference type="Pfam" id="PF22807"/>
    </source>
</evidence>
<dbReference type="Proteomes" id="UP000252204">
    <property type="component" value="Unassembled WGS sequence"/>
</dbReference>
<evidence type="ECO:0000313" key="3">
    <source>
        <dbReference type="EMBL" id="RBI67747.1"/>
    </source>
</evidence>
<dbReference type="OrthoDB" id="9770043at2"/>
<dbReference type="InterPro" id="IPR054539">
    <property type="entry name" value="Beta-prop_PDH"/>
</dbReference>
<feature type="chain" id="PRO_5016943765" evidence="1">
    <location>
        <begin position="28"/>
        <end position="416"/>
    </location>
</feature>
<dbReference type="EMBL" id="QNTU01000004">
    <property type="protein sequence ID" value="RBI67747.1"/>
    <property type="molecule type" value="Genomic_DNA"/>
</dbReference>
<comment type="caution">
    <text evidence="3">The sequence shown here is derived from an EMBL/GenBank/DDBJ whole genome shotgun (WGS) entry which is preliminary data.</text>
</comment>